<accession>A0AAD6V579</accession>
<organism evidence="2 3">
    <name type="scientific">Mycena pura</name>
    <dbReference type="NCBI Taxonomy" id="153505"/>
    <lineage>
        <taxon>Eukaryota</taxon>
        <taxon>Fungi</taxon>
        <taxon>Dikarya</taxon>
        <taxon>Basidiomycota</taxon>
        <taxon>Agaricomycotina</taxon>
        <taxon>Agaricomycetes</taxon>
        <taxon>Agaricomycetidae</taxon>
        <taxon>Agaricales</taxon>
        <taxon>Marasmiineae</taxon>
        <taxon>Mycenaceae</taxon>
        <taxon>Mycena</taxon>
    </lineage>
</organism>
<name>A0AAD6V579_9AGAR</name>
<reference evidence="2" key="1">
    <citation type="submission" date="2023-03" db="EMBL/GenBank/DDBJ databases">
        <title>Massive genome expansion in bonnet fungi (Mycena s.s.) driven by repeated elements and novel gene families across ecological guilds.</title>
        <authorList>
            <consortium name="Lawrence Berkeley National Laboratory"/>
            <person name="Harder C.B."/>
            <person name="Miyauchi S."/>
            <person name="Viragh M."/>
            <person name="Kuo A."/>
            <person name="Thoen E."/>
            <person name="Andreopoulos B."/>
            <person name="Lu D."/>
            <person name="Skrede I."/>
            <person name="Drula E."/>
            <person name="Henrissat B."/>
            <person name="Morin E."/>
            <person name="Kohler A."/>
            <person name="Barry K."/>
            <person name="LaButti K."/>
            <person name="Morin E."/>
            <person name="Salamov A."/>
            <person name="Lipzen A."/>
            <person name="Mereny Z."/>
            <person name="Hegedus B."/>
            <person name="Baldrian P."/>
            <person name="Stursova M."/>
            <person name="Weitz H."/>
            <person name="Taylor A."/>
            <person name="Grigoriev I.V."/>
            <person name="Nagy L.G."/>
            <person name="Martin F."/>
            <person name="Kauserud H."/>
        </authorList>
    </citation>
    <scope>NUCLEOTIDE SEQUENCE</scope>
    <source>
        <strain evidence="2">9144</strain>
    </source>
</reference>
<evidence type="ECO:0000256" key="1">
    <source>
        <dbReference type="SAM" id="MobiDB-lite"/>
    </source>
</evidence>
<protein>
    <submittedName>
        <fullName evidence="2">Uncharacterized protein</fullName>
    </submittedName>
</protein>
<feature type="region of interest" description="Disordered" evidence="1">
    <location>
        <begin position="1"/>
        <end position="63"/>
    </location>
</feature>
<proteinExistence type="predicted"/>
<dbReference type="AlphaFoldDB" id="A0AAD6V579"/>
<keyword evidence="3" id="KW-1185">Reference proteome</keyword>
<evidence type="ECO:0000313" key="2">
    <source>
        <dbReference type="EMBL" id="KAJ7203288.1"/>
    </source>
</evidence>
<dbReference type="Proteomes" id="UP001219525">
    <property type="component" value="Unassembled WGS sequence"/>
</dbReference>
<evidence type="ECO:0000313" key="3">
    <source>
        <dbReference type="Proteomes" id="UP001219525"/>
    </source>
</evidence>
<comment type="caution">
    <text evidence="2">The sequence shown here is derived from an EMBL/GenBank/DDBJ whole genome shotgun (WGS) entry which is preliminary data.</text>
</comment>
<dbReference type="EMBL" id="JARJCW010000051">
    <property type="protein sequence ID" value="KAJ7203288.1"/>
    <property type="molecule type" value="Genomic_DNA"/>
</dbReference>
<gene>
    <name evidence="2" type="ORF">GGX14DRAFT_570172</name>
</gene>
<sequence length="364" mass="39033">MHMDEFPRPQTPSPFYLIHRPSSAHDQPQQSTPQPTCQAPLLPSPDLPKDQPPDPDPTPACEPNVSLLAAIEPWSVVVDAPALARDRLVGAIKGSVHHRASCLLPPSSPAPSPSFLPSSLRPLFFQAEVLPSPYARSTGRTMTHGSSTLHSTAPDRSVLGLVSRFFPLASVVGFFCRGATLASTYDNDIEGDHSNRAIIGAPGCRDDAFRKSQLTVADSSRCPRSCAGSRGVARRLYVQVQIVYAQQDNPGTTVDLLRYAPAADLADSTRLAVRVVHLTPRASVLVCASAPRADACASRAMHISAIFMTHALFELACMPPADIDETRAEIRAAVAAKDSVNKAAVDRFFLLDSLKEFGRAQTAG</sequence>
<feature type="compositionally biased region" description="Low complexity" evidence="1">
    <location>
        <begin position="27"/>
        <end position="41"/>
    </location>
</feature>